<dbReference type="CDD" id="cd03225">
    <property type="entry name" value="ABC_cobalt_CbiO_domain1"/>
    <property type="match status" value="1"/>
</dbReference>
<dbReference type="Gene3D" id="3.40.50.300">
    <property type="entry name" value="P-loop containing nucleotide triphosphate hydrolases"/>
    <property type="match status" value="1"/>
</dbReference>
<dbReference type="PROSITE" id="PS00675">
    <property type="entry name" value="SIGMA54_INTERACT_1"/>
    <property type="match status" value="1"/>
</dbReference>
<reference evidence="9" key="2">
    <citation type="submission" date="2021-04" db="EMBL/GenBank/DDBJ databases">
        <authorList>
            <person name="Gilroy R."/>
        </authorList>
    </citation>
    <scope>NUCLEOTIDE SEQUENCE</scope>
    <source>
        <strain evidence="9">A6-441</strain>
    </source>
</reference>
<sequence>MEIKLEKIISGYSSEYLKDIDISFSSNDWIFFIGETGSGKSTLLQTIAYLTKIFQGKYYFNGKELGNKESLKEFRDKIGVMFQYTEKQFFCNSVKEEITYTLRRKKVSGIEIEKRLEEIIELLNFPKEILKNSPFEISGGQKRFTALASILINEPKILILDEPTAGLDIENKRVFYNVLEKLNSSGIMIIQSSHTLEDVLKYGKRVIKLENGRIVKNGNPKDILLEEKSESIDIFRRLSQKGIDLSKIYSIEQLCEVMLGE</sequence>
<organism evidence="9 10">
    <name type="scientific">Candidatus Fusobacterium pullicola</name>
    <dbReference type="NCBI Taxonomy" id="2838601"/>
    <lineage>
        <taxon>Bacteria</taxon>
        <taxon>Fusobacteriati</taxon>
        <taxon>Fusobacteriota</taxon>
        <taxon>Fusobacteriia</taxon>
        <taxon>Fusobacteriales</taxon>
        <taxon>Fusobacteriaceae</taxon>
        <taxon>Fusobacterium</taxon>
    </lineage>
</organism>
<feature type="domain" description="ABC transporter" evidence="8">
    <location>
        <begin position="3"/>
        <end position="236"/>
    </location>
</feature>
<dbReference type="GO" id="GO:0042626">
    <property type="term" value="F:ATPase-coupled transmembrane transporter activity"/>
    <property type="evidence" value="ECO:0007669"/>
    <property type="project" value="TreeGrafter"/>
</dbReference>
<dbReference type="GO" id="GO:0016887">
    <property type="term" value="F:ATP hydrolysis activity"/>
    <property type="evidence" value="ECO:0007669"/>
    <property type="project" value="InterPro"/>
</dbReference>
<dbReference type="InterPro" id="IPR025662">
    <property type="entry name" value="Sigma_54_int_dom_ATP-bd_1"/>
</dbReference>
<dbReference type="InterPro" id="IPR015856">
    <property type="entry name" value="ABC_transpr_CbiO/EcfA_su"/>
</dbReference>
<evidence type="ECO:0000259" key="8">
    <source>
        <dbReference type="PROSITE" id="PS50893"/>
    </source>
</evidence>
<evidence type="ECO:0000256" key="1">
    <source>
        <dbReference type="ARBA" id="ARBA00004202"/>
    </source>
</evidence>
<keyword evidence="2" id="KW-0813">Transport</keyword>
<reference evidence="9" key="1">
    <citation type="journal article" date="2021" name="PeerJ">
        <title>Extensive microbial diversity within the chicken gut microbiome revealed by metagenomics and culture.</title>
        <authorList>
            <person name="Gilroy R."/>
            <person name="Ravi A."/>
            <person name="Getino M."/>
            <person name="Pursley I."/>
            <person name="Horton D.L."/>
            <person name="Alikhan N.F."/>
            <person name="Baker D."/>
            <person name="Gharbi K."/>
            <person name="Hall N."/>
            <person name="Watson M."/>
            <person name="Adriaenssens E.M."/>
            <person name="Foster-Nyarko E."/>
            <person name="Jarju S."/>
            <person name="Secka A."/>
            <person name="Antonio M."/>
            <person name="Oren A."/>
            <person name="Chaudhuri R.R."/>
            <person name="La Ragione R."/>
            <person name="Hildebrand F."/>
            <person name="Pallen M.J."/>
        </authorList>
    </citation>
    <scope>NUCLEOTIDE SEQUENCE</scope>
    <source>
        <strain evidence="9">A6-441</strain>
    </source>
</reference>
<evidence type="ECO:0000256" key="2">
    <source>
        <dbReference type="ARBA" id="ARBA00022448"/>
    </source>
</evidence>
<protein>
    <submittedName>
        <fullName evidence="9">Energy-coupling factor ABC transporter ATP-binding protein</fullName>
    </submittedName>
</protein>
<dbReference type="Proteomes" id="UP000724657">
    <property type="component" value="Unassembled WGS sequence"/>
</dbReference>
<evidence type="ECO:0000256" key="6">
    <source>
        <dbReference type="ARBA" id="ARBA00022967"/>
    </source>
</evidence>
<keyword evidence="6" id="KW-1278">Translocase</keyword>
<dbReference type="InterPro" id="IPR003593">
    <property type="entry name" value="AAA+_ATPase"/>
</dbReference>
<dbReference type="InterPro" id="IPR003439">
    <property type="entry name" value="ABC_transporter-like_ATP-bd"/>
</dbReference>
<name>A0A9E2NXL4_9FUSO</name>
<dbReference type="PANTHER" id="PTHR43553:SF27">
    <property type="entry name" value="ENERGY-COUPLING FACTOR TRANSPORTER ATP-BINDING PROTEIN ECFA2"/>
    <property type="match status" value="1"/>
</dbReference>
<dbReference type="PROSITE" id="PS50893">
    <property type="entry name" value="ABC_TRANSPORTER_2"/>
    <property type="match status" value="1"/>
</dbReference>
<gene>
    <name evidence="9" type="ORF">IAA47_07685</name>
</gene>
<dbReference type="EMBL" id="JAHLFN010000068">
    <property type="protein sequence ID" value="MBU3842845.1"/>
    <property type="molecule type" value="Genomic_DNA"/>
</dbReference>
<evidence type="ECO:0000256" key="4">
    <source>
        <dbReference type="ARBA" id="ARBA00022741"/>
    </source>
</evidence>
<dbReference type="SUPFAM" id="SSF52540">
    <property type="entry name" value="P-loop containing nucleoside triphosphate hydrolases"/>
    <property type="match status" value="1"/>
</dbReference>
<evidence type="ECO:0000313" key="10">
    <source>
        <dbReference type="Proteomes" id="UP000724657"/>
    </source>
</evidence>
<evidence type="ECO:0000256" key="3">
    <source>
        <dbReference type="ARBA" id="ARBA00022475"/>
    </source>
</evidence>
<keyword evidence="7" id="KW-0472">Membrane</keyword>
<dbReference type="PANTHER" id="PTHR43553">
    <property type="entry name" value="HEAVY METAL TRANSPORTER"/>
    <property type="match status" value="1"/>
</dbReference>
<evidence type="ECO:0000313" key="9">
    <source>
        <dbReference type="EMBL" id="MBU3842845.1"/>
    </source>
</evidence>
<dbReference type="SMART" id="SM00382">
    <property type="entry name" value="AAA"/>
    <property type="match status" value="1"/>
</dbReference>
<evidence type="ECO:0000256" key="7">
    <source>
        <dbReference type="ARBA" id="ARBA00023136"/>
    </source>
</evidence>
<comment type="subcellular location">
    <subcellularLocation>
        <location evidence="1">Cell membrane</location>
        <topology evidence="1">Peripheral membrane protein</topology>
    </subcellularLocation>
</comment>
<proteinExistence type="predicted"/>
<keyword evidence="3" id="KW-1003">Cell membrane</keyword>
<comment type="caution">
    <text evidence="9">The sequence shown here is derived from an EMBL/GenBank/DDBJ whole genome shotgun (WGS) entry which is preliminary data.</text>
</comment>
<evidence type="ECO:0000256" key="5">
    <source>
        <dbReference type="ARBA" id="ARBA00022840"/>
    </source>
</evidence>
<dbReference type="AlphaFoldDB" id="A0A9E2NXL4"/>
<keyword evidence="4" id="KW-0547">Nucleotide-binding</keyword>
<dbReference type="InterPro" id="IPR027417">
    <property type="entry name" value="P-loop_NTPase"/>
</dbReference>
<keyword evidence="5 9" id="KW-0067">ATP-binding</keyword>
<dbReference type="Pfam" id="PF00005">
    <property type="entry name" value="ABC_tran"/>
    <property type="match status" value="1"/>
</dbReference>
<accession>A0A9E2NXL4</accession>
<dbReference type="GO" id="GO:0005524">
    <property type="term" value="F:ATP binding"/>
    <property type="evidence" value="ECO:0007669"/>
    <property type="project" value="UniProtKB-KW"/>
</dbReference>
<dbReference type="GO" id="GO:0043190">
    <property type="term" value="C:ATP-binding cassette (ABC) transporter complex"/>
    <property type="evidence" value="ECO:0007669"/>
    <property type="project" value="TreeGrafter"/>
</dbReference>
<dbReference type="InterPro" id="IPR050095">
    <property type="entry name" value="ECF_ABC_transporter_ATP-bd"/>
</dbReference>